<gene>
    <name evidence="9" type="ORF">ENJ10_03740</name>
</gene>
<dbReference type="InterPro" id="IPR036259">
    <property type="entry name" value="MFS_trans_sf"/>
</dbReference>
<keyword evidence="5 7" id="KW-1133">Transmembrane helix</keyword>
<dbReference type="EMBL" id="DRLD01000099">
    <property type="protein sequence ID" value="HED09778.1"/>
    <property type="molecule type" value="Genomic_DNA"/>
</dbReference>
<proteinExistence type="predicted"/>
<keyword evidence="2" id="KW-0813">Transport</keyword>
<feature type="transmembrane region" description="Helical" evidence="7">
    <location>
        <begin position="35"/>
        <end position="52"/>
    </location>
</feature>
<evidence type="ECO:0000313" key="9">
    <source>
        <dbReference type="EMBL" id="HED09778.1"/>
    </source>
</evidence>
<comment type="caution">
    <text evidence="9">The sequence shown here is derived from an EMBL/GenBank/DDBJ whole genome shotgun (WGS) entry which is preliminary data.</text>
</comment>
<dbReference type="PANTHER" id="PTHR23513:SF6">
    <property type="entry name" value="MAJOR FACILITATOR SUPERFAMILY ASSOCIATED DOMAIN-CONTAINING PROTEIN"/>
    <property type="match status" value="1"/>
</dbReference>
<keyword evidence="3" id="KW-1003">Cell membrane</keyword>
<keyword evidence="6 7" id="KW-0472">Membrane</keyword>
<name>A0A7V1PTM0_CALAY</name>
<evidence type="ECO:0000256" key="3">
    <source>
        <dbReference type="ARBA" id="ARBA00022475"/>
    </source>
</evidence>
<evidence type="ECO:0000256" key="1">
    <source>
        <dbReference type="ARBA" id="ARBA00004651"/>
    </source>
</evidence>
<dbReference type="AlphaFoldDB" id="A0A7V1PTM0"/>
<feature type="transmembrane region" description="Helical" evidence="7">
    <location>
        <begin position="247"/>
        <end position="267"/>
    </location>
</feature>
<dbReference type="GO" id="GO:0022857">
    <property type="term" value="F:transmembrane transporter activity"/>
    <property type="evidence" value="ECO:0007669"/>
    <property type="project" value="InterPro"/>
</dbReference>
<evidence type="ECO:0000256" key="7">
    <source>
        <dbReference type="SAM" id="Phobius"/>
    </source>
</evidence>
<protein>
    <submittedName>
        <fullName evidence="9">MFS transporter</fullName>
    </submittedName>
</protein>
<feature type="domain" description="Major facilitator superfamily (MFS) profile" evidence="8">
    <location>
        <begin position="26"/>
        <end position="424"/>
    </location>
</feature>
<comment type="subcellular location">
    <subcellularLocation>
        <location evidence="1">Cell membrane</location>
        <topology evidence="1">Multi-pass membrane protein</topology>
    </subcellularLocation>
</comment>
<evidence type="ECO:0000256" key="2">
    <source>
        <dbReference type="ARBA" id="ARBA00022448"/>
    </source>
</evidence>
<feature type="transmembrane region" description="Helical" evidence="7">
    <location>
        <begin position="369"/>
        <end position="395"/>
    </location>
</feature>
<evidence type="ECO:0000256" key="4">
    <source>
        <dbReference type="ARBA" id="ARBA00022692"/>
    </source>
</evidence>
<dbReference type="InterPro" id="IPR010290">
    <property type="entry name" value="TM_effector"/>
</dbReference>
<dbReference type="SUPFAM" id="SSF103473">
    <property type="entry name" value="MFS general substrate transporter"/>
    <property type="match status" value="1"/>
</dbReference>
<accession>A0A7V1PTM0</accession>
<feature type="transmembrane region" description="Helical" evidence="7">
    <location>
        <begin position="401"/>
        <end position="419"/>
    </location>
</feature>
<evidence type="ECO:0000259" key="8">
    <source>
        <dbReference type="PROSITE" id="PS50850"/>
    </source>
</evidence>
<evidence type="ECO:0000256" key="5">
    <source>
        <dbReference type="ARBA" id="ARBA00022989"/>
    </source>
</evidence>
<feature type="transmembrane region" description="Helical" evidence="7">
    <location>
        <begin position="64"/>
        <end position="84"/>
    </location>
</feature>
<dbReference type="Pfam" id="PF05977">
    <property type="entry name" value="MFS_3"/>
    <property type="match status" value="1"/>
</dbReference>
<dbReference type="Gene3D" id="1.20.1250.20">
    <property type="entry name" value="MFS general substrate transporter like domains"/>
    <property type="match status" value="1"/>
</dbReference>
<dbReference type="GO" id="GO:0005886">
    <property type="term" value="C:plasma membrane"/>
    <property type="evidence" value="ECO:0007669"/>
    <property type="project" value="UniProtKB-SubCell"/>
</dbReference>
<keyword evidence="4 7" id="KW-0812">Transmembrane</keyword>
<feature type="transmembrane region" description="Helical" evidence="7">
    <location>
        <begin position="171"/>
        <end position="199"/>
    </location>
</feature>
<feature type="transmembrane region" description="Helical" evidence="7">
    <location>
        <begin position="335"/>
        <end position="357"/>
    </location>
</feature>
<dbReference type="PANTHER" id="PTHR23513">
    <property type="entry name" value="INTEGRAL MEMBRANE EFFLUX PROTEIN-RELATED"/>
    <property type="match status" value="1"/>
</dbReference>
<evidence type="ECO:0000256" key="6">
    <source>
        <dbReference type="ARBA" id="ARBA00023136"/>
    </source>
</evidence>
<dbReference type="Proteomes" id="UP000886005">
    <property type="component" value="Unassembled WGS sequence"/>
</dbReference>
<dbReference type="CDD" id="cd06173">
    <property type="entry name" value="MFS_MefA_like"/>
    <property type="match status" value="1"/>
</dbReference>
<feature type="transmembrane region" description="Helical" evidence="7">
    <location>
        <begin position="279"/>
        <end position="298"/>
    </location>
</feature>
<dbReference type="PROSITE" id="PS50850">
    <property type="entry name" value="MFS"/>
    <property type="match status" value="1"/>
</dbReference>
<reference evidence="9" key="1">
    <citation type="journal article" date="2020" name="mSystems">
        <title>Genome- and Community-Level Interaction Insights into Carbon Utilization and Element Cycling Functions of Hydrothermarchaeota in Hydrothermal Sediment.</title>
        <authorList>
            <person name="Zhou Z."/>
            <person name="Liu Y."/>
            <person name="Xu W."/>
            <person name="Pan J."/>
            <person name="Luo Z.H."/>
            <person name="Li M."/>
        </authorList>
    </citation>
    <scope>NUCLEOTIDE SEQUENCE [LARGE SCALE GENOMIC DNA]</scope>
    <source>
        <strain evidence="9">HyVt-456</strain>
    </source>
</reference>
<sequence>MSQNQTAILKDEARSLSTSNKLFNRNYLMLFQGQFVSRLGNSVYNIAIMIWLKEMTDSGTIMGIFGAVTALPMILMSALGGAVADRFPRKAIIVGTDIISGLAMLVLAATFYLDMPPLYSIAGVFIAGMTMSTMRAFFAPAINAAIPDLVPEKRIAGANSMGKFSEKISQFFGYFFGSQLLMILGLPVLVIANGISYLLSALSESFIKIPQRLPEKARGFAAYLKAFKSDIGEGLRYIGQNRGLKKLLYLSIATAFFSTPIIILLIFYVRDFLKLGDQWYGYLLIDFGLGALAGTVLYSIFNVHGAGRKILLILFLMFEAIGYILLGRVSTAEQAMGLIFIGGVMNGFSTISIFTLMQITTPSKIRGRVFGTLTTLSGAIAPLGMALGGFMYDFFDKDISVIYSIAGGGIMVTVILISLSSDFRRFISYQTPEQRGHTGFSYTIKKVHKDQILEQKQRFIEEQFKKTRSQL</sequence>
<organism evidence="9">
    <name type="scientific">Caldithrix abyssi</name>
    <dbReference type="NCBI Taxonomy" id="187145"/>
    <lineage>
        <taxon>Bacteria</taxon>
        <taxon>Pseudomonadati</taxon>
        <taxon>Calditrichota</taxon>
        <taxon>Calditrichia</taxon>
        <taxon>Calditrichales</taxon>
        <taxon>Calditrichaceae</taxon>
        <taxon>Caldithrix</taxon>
    </lineage>
</organism>
<feature type="transmembrane region" description="Helical" evidence="7">
    <location>
        <begin position="91"/>
        <end position="113"/>
    </location>
</feature>
<feature type="transmembrane region" description="Helical" evidence="7">
    <location>
        <begin position="310"/>
        <end position="329"/>
    </location>
</feature>
<dbReference type="InterPro" id="IPR020846">
    <property type="entry name" value="MFS_dom"/>
</dbReference>